<keyword evidence="16" id="KW-1185">Reference proteome</keyword>
<feature type="transmembrane region" description="Helical" evidence="14">
    <location>
        <begin position="166"/>
        <end position="187"/>
    </location>
</feature>
<feature type="transmembrane region" description="Helical" evidence="14">
    <location>
        <begin position="92"/>
        <end position="113"/>
    </location>
</feature>
<dbReference type="GO" id="GO:0005307">
    <property type="term" value="F:choline:sodium symporter activity"/>
    <property type="evidence" value="ECO:0007669"/>
    <property type="project" value="TreeGrafter"/>
</dbReference>
<comment type="similarity">
    <text evidence="2 13">Belongs to the sodium:solute symporter (SSF) (TC 2.A.21) family.</text>
</comment>
<evidence type="ECO:0000256" key="2">
    <source>
        <dbReference type="ARBA" id="ARBA00006434"/>
    </source>
</evidence>
<evidence type="ECO:0000256" key="10">
    <source>
        <dbReference type="ARBA" id="ARBA00023136"/>
    </source>
</evidence>
<keyword evidence="4 14" id="KW-0812">Transmembrane</keyword>
<accession>A0A5C6PIH5</accession>
<reference evidence="15 16" key="1">
    <citation type="submission" date="2019-04" db="EMBL/GenBank/DDBJ databases">
        <title>Chromosome genome assembly for Takifugu flavidus.</title>
        <authorList>
            <person name="Xiao S."/>
        </authorList>
    </citation>
    <scope>NUCLEOTIDE SEQUENCE [LARGE SCALE GENOMIC DNA]</scope>
    <source>
        <strain evidence="15">HTHZ2018</strain>
        <tissue evidence="15">Muscle</tissue>
    </source>
</reference>
<keyword evidence="6" id="KW-0530">Neurotransmitter biosynthesis</keyword>
<dbReference type="InterPro" id="IPR038377">
    <property type="entry name" value="Na/Glc_symporter_sf"/>
</dbReference>
<comment type="caution">
    <text evidence="15">The sequence shown here is derived from an EMBL/GenBank/DDBJ whole genome shotgun (WGS) entry which is preliminary data.</text>
</comment>
<proteinExistence type="inferred from homology"/>
<keyword evidence="8" id="KW-0915">Sodium</keyword>
<evidence type="ECO:0000256" key="11">
    <source>
        <dbReference type="ARBA" id="ARBA00023180"/>
    </source>
</evidence>
<keyword evidence="11" id="KW-0325">Glycoprotein</keyword>
<evidence type="ECO:0000256" key="4">
    <source>
        <dbReference type="ARBA" id="ARBA00022692"/>
    </source>
</evidence>
<keyword evidence="3" id="KW-0813">Transport</keyword>
<organism evidence="15 16">
    <name type="scientific">Takifugu flavidus</name>
    <name type="common">sansaifugu</name>
    <dbReference type="NCBI Taxonomy" id="433684"/>
    <lineage>
        <taxon>Eukaryota</taxon>
        <taxon>Metazoa</taxon>
        <taxon>Chordata</taxon>
        <taxon>Craniata</taxon>
        <taxon>Vertebrata</taxon>
        <taxon>Euteleostomi</taxon>
        <taxon>Actinopterygii</taxon>
        <taxon>Neopterygii</taxon>
        <taxon>Teleostei</taxon>
        <taxon>Neoteleostei</taxon>
        <taxon>Acanthomorphata</taxon>
        <taxon>Eupercaria</taxon>
        <taxon>Tetraodontiformes</taxon>
        <taxon>Tetradontoidea</taxon>
        <taxon>Tetraodontidae</taxon>
        <taxon>Takifugu</taxon>
    </lineage>
</organism>
<dbReference type="Pfam" id="PF00474">
    <property type="entry name" value="SSF"/>
    <property type="match status" value="1"/>
</dbReference>
<feature type="transmembrane region" description="Helical" evidence="14">
    <location>
        <begin position="51"/>
        <end position="72"/>
    </location>
</feature>
<evidence type="ECO:0000256" key="8">
    <source>
        <dbReference type="ARBA" id="ARBA00023053"/>
    </source>
</evidence>
<keyword evidence="10 14" id="KW-0472">Membrane</keyword>
<dbReference type="PANTHER" id="PTHR45897">
    <property type="entry name" value="HIGH-AFFINITY CHOLINE TRANSPORTER 1"/>
    <property type="match status" value="1"/>
</dbReference>
<evidence type="ECO:0000256" key="7">
    <source>
        <dbReference type="ARBA" id="ARBA00022989"/>
    </source>
</evidence>
<dbReference type="InterPro" id="IPR052244">
    <property type="entry name" value="Choline_transporter"/>
</dbReference>
<dbReference type="Proteomes" id="UP000324091">
    <property type="component" value="Chromosome 11"/>
</dbReference>
<dbReference type="PANTHER" id="PTHR45897:SF5">
    <property type="entry name" value="HIGH AFFINITY CHOLINE TRANSPORTER 1"/>
    <property type="match status" value="1"/>
</dbReference>
<dbReference type="GO" id="GO:0005886">
    <property type="term" value="C:plasma membrane"/>
    <property type="evidence" value="ECO:0007669"/>
    <property type="project" value="TreeGrafter"/>
</dbReference>
<feature type="transmembrane region" description="Helical" evidence="14">
    <location>
        <begin position="6"/>
        <end position="25"/>
    </location>
</feature>
<protein>
    <submittedName>
        <fullName evidence="15">High affinity choline transporter 1 Hemicholinium-3-sensitive choline transporter</fullName>
    </submittedName>
</protein>
<evidence type="ECO:0000256" key="5">
    <source>
        <dbReference type="ARBA" id="ARBA00022847"/>
    </source>
</evidence>
<evidence type="ECO:0000256" key="6">
    <source>
        <dbReference type="ARBA" id="ARBA00022979"/>
    </source>
</evidence>
<evidence type="ECO:0000256" key="14">
    <source>
        <dbReference type="SAM" id="Phobius"/>
    </source>
</evidence>
<sequence>MGVNIPGVIAIIIFYLLILGTGIWASFKSKRKQKKCAAHEMEMALLGNRSINVVVGIFTMTGVIAIAFFYLLVLGTGLWASFKSSGLEMSLLGNRSINVVVGVLTMTAGFFFAKPMRDKNFVTLLDPFHQKYGKVVAAVMSVVSVLNDILWVPIALTGLGGTMSVVLNLSFSLCVWISAAVAIIYTLLGGLYSVAYTDVVQLVLIFCSLALGGLASQCFQQRVLSSFSGTTAKISCFAAALFYLVLGIPPILLGAGAASTV</sequence>
<dbReference type="PROSITE" id="PS50283">
    <property type="entry name" value="NA_SOLUT_SYMP_3"/>
    <property type="match status" value="1"/>
</dbReference>
<evidence type="ECO:0000313" key="15">
    <source>
        <dbReference type="EMBL" id="TWW78498.1"/>
    </source>
</evidence>
<keyword evidence="12" id="KW-0739">Sodium transport</keyword>
<evidence type="ECO:0000313" key="16">
    <source>
        <dbReference type="Proteomes" id="UP000324091"/>
    </source>
</evidence>
<dbReference type="EMBL" id="RHFK02000003">
    <property type="protein sequence ID" value="TWW78498.1"/>
    <property type="molecule type" value="Genomic_DNA"/>
</dbReference>
<feature type="transmembrane region" description="Helical" evidence="14">
    <location>
        <begin position="199"/>
        <end position="217"/>
    </location>
</feature>
<evidence type="ECO:0000256" key="3">
    <source>
        <dbReference type="ARBA" id="ARBA00022448"/>
    </source>
</evidence>
<keyword evidence="9" id="KW-0406">Ion transport</keyword>
<evidence type="ECO:0000256" key="1">
    <source>
        <dbReference type="ARBA" id="ARBA00004141"/>
    </source>
</evidence>
<dbReference type="InterPro" id="IPR001734">
    <property type="entry name" value="Na/solute_symporter"/>
</dbReference>
<dbReference type="Gene3D" id="1.20.1730.10">
    <property type="entry name" value="Sodium/glucose cotransporter"/>
    <property type="match status" value="1"/>
</dbReference>
<feature type="transmembrane region" description="Helical" evidence="14">
    <location>
        <begin position="134"/>
        <end position="154"/>
    </location>
</feature>
<dbReference type="AlphaFoldDB" id="A0A5C6PIH5"/>
<keyword evidence="5" id="KW-0769">Symport</keyword>
<comment type="subcellular location">
    <subcellularLocation>
        <location evidence="1">Membrane</location>
        <topology evidence="1">Multi-pass membrane protein</topology>
    </subcellularLocation>
</comment>
<dbReference type="GO" id="GO:0008292">
    <property type="term" value="P:acetylcholine biosynthetic process"/>
    <property type="evidence" value="ECO:0007669"/>
    <property type="project" value="TreeGrafter"/>
</dbReference>
<name>A0A5C6PIH5_9TELE</name>
<evidence type="ECO:0000256" key="9">
    <source>
        <dbReference type="ARBA" id="ARBA00023065"/>
    </source>
</evidence>
<feature type="transmembrane region" description="Helical" evidence="14">
    <location>
        <begin position="237"/>
        <end position="258"/>
    </location>
</feature>
<evidence type="ECO:0000256" key="12">
    <source>
        <dbReference type="ARBA" id="ARBA00023201"/>
    </source>
</evidence>
<gene>
    <name evidence="15" type="ORF">D4764_11G0006190</name>
</gene>
<keyword evidence="7 14" id="KW-1133">Transmembrane helix</keyword>
<evidence type="ECO:0000256" key="13">
    <source>
        <dbReference type="RuleBase" id="RU362091"/>
    </source>
</evidence>